<evidence type="ECO:0000313" key="2">
    <source>
        <dbReference type="Proteomes" id="UP001634393"/>
    </source>
</evidence>
<name>A0ABD3U494_9LAMI</name>
<accession>A0ABD3U494</accession>
<proteinExistence type="predicted"/>
<dbReference type="AlphaFoldDB" id="A0ABD3U494"/>
<protein>
    <submittedName>
        <fullName evidence="1">Uncharacterized protein</fullName>
    </submittedName>
</protein>
<dbReference type="Proteomes" id="UP001634393">
    <property type="component" value="Unassembled WGS sequence"/>
</dbReference>
<keyword evidence="2" id="KW-1185">Reference proteome</keyword>
<organism evidence="1 2">
    <name type="scientific">Penstemon smallii</name>
    <dbReference type="NCBI Taxonomy" id="265156"/>
    <lineage>
        <taxon>Eukaryota</taxon>
        <taxon>Viridiplantae</taxon>
        <taxon>Streptophyta</taxon>
        <taxon>Embryophyta</taxon>
        <taxon>Tracheophyta</taxon>
        <taxon>Spermatophyta</taxon>
        <taxon>Magnoliopsida</taxon>
        <taxon>eudicotyledons</taxon>
        <taxon>Gunneridae</taxon>
        <taxon>Pentapetalae</taxon>
        <taxon>asterids</taxon>
        <taxon>lamiids</taxon>
        <taxon>Lamiales</taxon>
        <taxon>Plantaginaceae</taxon>
        <taxon>Cheloneae</taxon>
        <taxon>Penstemon</taxon>
    </lineage>
</organism>
<gene>
    <name evidence="1" type="ORF">ACJIZ3_001533</name>
</gene>
<evidence type="ECO:0000313" key="1">
    <source>
        <dbReference type="EMBL" id="KAL3844130.1"/>
    </source>
</evidence>
<reference evidence="1 2" key="1">
    <citation type="submission" date="2024-12" db="EMBL/GenBank/DDBJ databases">
        <title>The unique morphological basis and parallel evolutionary history of personate flowers in Penstemon.</title>
        <authorList>
            <person name="Depatie T.H."/>
            <person name="Wessinger C.A."/>
        </authorList>
    </citation>
    <scope>NUCLEOTIDE SEQUENCE [LARGE SCALE GENOMIC DNA]</scope>
    <source>
        <strain evidence="1">WTNN_2</strain>
        <tissue evidence="1">Leaf</tissue>
    </source>
</reference>
<dbReference type="EMBL" id="JBJXBP010000002">
    <property type="protein sequence ID" value="KAL3844130.1"/>
    <property type="molecule type" value="Genomic_DNA"/>
</dbReference>
<sequence length="83" mass="9600">MHSCLKVFRDWKIAVGPESKIVKVHTYPGSLCLDSCAYNHCIYVHIRYGLICIFKTNILKILSLHISLLTWYSFKGKKKTVKV</sequence>
<comment type="caution">
    <text evidence="1">The sequence shown here is derived from an EMBL/GenBank/DDBJ whole genome shotgun (WGS) entry which is preliminary data.</text>
</comment>